<evidence type="ECO:0000256" key="5">
    <source>
        <dbReference type="ARBA" id="ARBA00022840"/>
    </source>
</evidence>
<evidence type="ECO:0000256" key="2">
    <source>
        <dbReference type="ARBA" id="ARBA00022555"/>
    </source>
</evidence>
<comment type="subcellular location">
    <subcellularLocation>
        <location evidence="7">Cytoplasm</location>
    </subcellularLocation>
    <text evidence="7">Associates with ribosomes and polysomes.</text>
</comment>
<comment type="caution">
    <text evidence="9">The sequence shown here is derived from an EMBL/GenBank/DDBJ whole genome shotgun (WGS) entry which is preliminary data.</text>
</comment>
<dbReference type="PANTHER" id="PTHR43858:SF1">
    <property type="entry name" value="ABC TRANSPORTER-RELATED PROTEIN"/>
    <property type="match status" value="1"/>
</dbReference>
<dbReference type="InterPro" id="IPR017871">
    <property type="entry name" value="ABC_transporter-like_CS"/>
</dbReference>
<gene>
    <name evidence="7 9" type="primary">ettA</name>
    <name evidence="9" type="ORF">IEG06_01555</name>
</gene>
<protein>
    <recommendedName>
        <fullName evidence="7">Energy-dependent translational throttle protein EttA</fullName>
        <ecNumber evidence="7">3.6.1.-</ecNumber>
    </recommendedName>
    <alternativeName>
        <fullName evidence="7">Translational regulatory factor EttA</fullName>
    </alternativeName>
</protein>
<keyword evidence="7" id="KW-0648">Protein biosynthesis</keyword>
<evidence type="ECO:0000256" key="3">
    <source>
        <dbReference type="ARBA" id="ARBA00022730"/>
    </source>
</evidence>
<comment type="caution">
    <text evidence="7">Lacks conserved residue(s) required for the propagation of feature annotation.</text>
</comment>
<evidence type="ECO:0000256" key="1">
    <source>
        <dbReference type="ARBA" id="ARBA00005868"/>
    </source>
</evidence>
<keyword evidence="3 7" id="KW-0699">rRNA-binding</keyword>
<dbReference type="Pfam" id="PF12848">
    <property type="entry name" value="ABC_tran_Xtn"/>
    <property type="match status" value="1"/>
</dbReference>
<dbReference type="SMART" id="SM00382">
    <property type="entry name" value="AAA"/>
    <property type="match status" value="2"/>
</dbReference>
<keyword evidence="7" id="KW-0694">RNA-binding</keyword>
<evidence type="ECO:0000313" key="10">
    <source>
        <dbReference type="Proteomes" id="UP000627521"/>
    </source>
</evidence>
<dbReference type="SUPFAM" id="SSF52540">
    <property type="entry name" value="P-loop containing nucleoside triphosphate hydrolases"/>
    <property type="match status" value="2"/>
</dbReference>
<dbReference type="Gene3D" id="3.40.50.300">
    <property type="entry name" value="P-loop containing nucleotide triphosphate hydrolases"/>
    <property type="match status" value="2"/>
</dbReference>
<evidence type="ECO:0000256" key="4">
    <source>
        <dbReference type="ARBA" id="ARBA00022741"/>
    </source>
</evidence>
<dbReference type="PROSITE" id="PS00211">
    <property type="entry name" value="ABC_TRANSPORTER_1"/>
    <property type="match status" value="1"/>
</dbReference>
<dbReference type="PANTHER" id="PTHR43858">
    <property type="entry name" value="ENERGY-DEPENDENT TRANSLATIONAL THROTTLE PROTEIN ETTA"/>
    <property type="match status" value="1"/>
</dbReference>
<reference evidence="9 10" key="1">
    <citation type="submission" date="2020-09" db="EMBL/GenBank/DDBJ databases">
        <title>Bacillus nautilus sp. nov., Chryseoglobus crepusculi sp. nov, and Psychrobacter noctis sp. nov., isolated from deep-sea sponges from the equatorial Atlantic.</title>
        <authorList>
            <person name="Stennett H.L."/>
            <person name="Williams S.E."/>
        </authorList>
    </citation>
    <scope>NUCLEOTIDE SEQUENCE [LARGE SCALE GENOMIC DNA]</scope>
    <source>
        <strain evidence="9 10">28M-24</strain>
    </source>
</reference>
<dbReference type="EC" id="3.6.1.-" evidence="7"/>
<organism evidence="9 10">
    <name type="scientific">Olleya marilimosa</name>
    <dbReference type="NCBI Taxonomy" id="272164"/>
    <lineage>
        <taxon>Bacteria</taxon>
        <taxon>Pseudomonadati</taxon>
        <taxon>Bacteroidota</taxon>
        <taxon>Flavobacteriia</taxon>
        <taxon>Flavobacteriales</taxon>
        <taxon>Flavobacteriaceae</taxon>
    </lineage>
</organism>
<dbReference type="Pfam" id="PF00005">
    <property type="entry name" value="ABC_tran"/>
    <property type="match status" value="2"/>
</dbReference>
<dbReference type="InterPro" id="IPR003439">
    <property type="entry name" value="ABC_transporter-like_ATP-bd"/>
</dbReference>
<dbReference type="RefSeq" id="WP_028281999.1">
    <property type="nucleotide sequence ID" value="NZ_JACXXF010000001.1"/>
</dbReference>
<comment type="function">
    <text evidence="7">A translation factor that gates the progression of the 70S ribosomal initiation complex (IC, containing tRNA(fMet) in the P-site) into the translation elongation cycle by using a mechanism sensitive to the ATP/ADP ratio. Binds to the 70S ribosome E-site where it modulates the state of the translating ribosome during subunit translocation. ATP hydrolysis probably frees it from the ribosome, which can enter the elongation phase.</text>
</comment>
<keyword evidence="6 7" id="KW-0810">Translation regulation</keyword>
<name>A0ABR8LSN6_9FLAO</name>
<accession>A0ABR8LSN6</accession>
<sequence length="563" mass="63666">MSDDKKVIFSMSGLTKTFQSAQTPVLKNIYLSFFYGAKIGILGLNGSGKSTLLKIIAGVDKNYQGDVVFSPGYSVGYLEQEPQLDDDKTVMEVVREGAAETVAILEEYNKINDQFGLEEVYSDPDKMEKLMNRQAELQDQIDASNAWELDTKLEIAMDALRTPDGDKKIGVLSGGERRRVALCRLLLQEPDVLLLDEPTNHLDAESVHWLEHHLAQYKGTVIAVTHDRYFLDNVAGWILELDRGEGIPWKGNYSSWLDQKSKRMAQESKTASKRQKTLERELEWVKQGAKGRQTKQKARLKNYDKLMSQDQKQLDEKLEIYIPNGPRLGTNVIDAIGVSKAYDDKLLYEDLKFNLPQAGIVGVIGPNGAGKTTIFRMIMGEETPDKGEFKVGETAKIAYVDQKHSNIDPEKTIWQNFSDEQELILMGGKEVNSRAYLSRFNFSGGEQNKKVKLLSGGERNRLHLAMTLKEEGNVLLLDEPTNDLDVNTLRALEEGLENFAGCAVVISHDRWFLDRICTHILAFEGDSQVYFFEGGFSEYEENKKKRLGGDLMPKRIKYKKLVR</sequence>
<dbReference type="InterPro" id="IPR032781">
    <property type="entry name" value="ABC_tran_Xtn"/>
</dbReference>
<evidence type="ECO:0000313" key="9">
    <source>
        <dbReference type="EMBL" id="MBD3862119.1"/>
    </source>
</evidence>
<dbReference type="PROSITE" id="PS50893">
    <property type="entry name" value="ABC_TRANSPORTER_2"/>
    <property type="match status" value="2"/>
</dbReference>
<dbReference type="EMBL" id="JACXXH010000001">
    <property type="protein sequence ID" value="MBD3862119.1"/>
    <property type="molecule type" value="Genomic_DNA"/>
</dbReference>
<evidence type="ECO:0000259" key="8">
    <source>
        <dbReference type="PROSITE" id="PS50893"/>
    </source>
</evidence>
<evidence type="ECO:0000256" key="6">
    <source>
        <dbReference type="ARBA" id="ARBA00022845"/>
    </source>
</evidence>
<dbReference type="InterPro" id="IPR022374">
    <property type="entry name" value="EttA"/>
</dbReference>
<keyword evidence="7" id="KW-0963">Cytoplasm</keyword>
<keyword evidence="7" id="KW-0677">Repeat</keyword>
<comment type="catalytic activity">
    <reaction evidence="7">
        <text>ATP + H2O = ADP + phosphate + H(+)</text>
        <dbReference type="Rhea" id="RHEA:13065"/>
        <dbReference type="ChEBI" id="CHEBI:15377"/>
        <dbReference type="ChEBI" id="CHEBI:15378"/>
        <dbReference type="ChEBI" id="CHEBI:30616"/>
        <dbReference type="ChEBI" id="CHEBI:43474"/>
        <dbReference type="ChEBI" id="CHEBI:456216"/>
    </reaction>
</comment>
<dbReference type="CDD" id="cd03221">
    <property type="entry name" value="ABCF_EF-3"/>
    <property type="match status" value="2"/>
</dbReference>
<dbReference type="NCBIfam" id="TIGR03719">
    <property type="entry name" value="ABC_ABC_ChvD"/>
    <property type="match status" value="1"/>
</dbReference>
<keyword evidence="5 7" id="KW-0067">ATP-binding</keyword>
<dbReference type="NCBIfam" id="NF008775">
    <property type="entry name" value="PRK11819.1"/>
    <property type="match status" value="1"/>
</dbReference>
<proteinExistence type="inferred from homology"/>
<comment type="domain">
    <text evidence="7">The arm domain is inserted in the first ABC transporter domain. Probably contacts ribosomal protein L1.</text>
</comment>
<keyword evidence="2 7" id="KW-0820">tRNA-binding</keyword>
<evidence type="ECO:0000256" key="7">
    <source>
        <dbReference type="HAMAP-Rule" id="MF_00847"/>
    </source>
</evidence>
<feature type="domain" description="ABC transporter" evidence="8">
    <location>
        <begin position="9"/>
        <end position="268"/>
    </location>
</feature>
<comment type="similarity">
    <text evidence="1 7">Belongs to the ABC transporter superfamily. ABCF family. Translational throttle EttA subfamily.</text>
</comment>
<dbReference type="Proteomes" id="UP000627521">
    <property type="component" value="Unassembled WGS sequence"/>
</dbReference>
<dbReference type="InterPro" id="IPR003593">
    <property type="entry name" value="AAA+_ATPase"/>
</dbReference>
<feature type="domain" description="ABC transporter" evidence="8">
    <location>
        <begin position="333"/>
        <end position="559"/>
    </location>
</feature>
<comment type="subunit">
    <text evidence="7">Monomer. Probably contacts ribosomal proteins L1, L5, L33 and S7, the 16S and 23S rRNA and the P-site containing tRNA(fMet).</text>
</comment>
<keyword evidence="10" id="KW-1185">Reference proteome</keyword>
<comment type="domain">
    <text evidence="7">The P-site tRNA interaction motif (PtIM domain) probably interacts with the P-site tRNA(fMet) as well as the 23S rRNA.</text>
</comment>
<dbReference type="InterPro" id="IPR027417">
    <property type="entry name" value="P-loop_NTPase"/>
</dbReference>
<feature type="binding site" evidence="7">
    <location>
        <begin position="365"/>
        <end position="372"/>
    </location>
    <ligand>
        <name>ATP</name>
        <dbReference type="ChEBI" id="CHEBI:30616"/>
        <label>2</label>
    </ligand>
</feature>
<feature type="region of interest" description="PtIM" evidence="7">
    <location>
        <begin position="251"/>
        <end position="331"/>
    </location>
</feature>
<dbReference type="HAMAP" id="MF_00847">
    <property type="entry name" value="EttA"/>
    <property type="match status" value="1"/>
</dbReference>
<keyword evidence="4 7" id="KW-0547">Nucleotide-binding</keyword>
<keyword evidence="7" id="KW-0378">Hydrolase</keyword>